<dbReference type="GO" id="GO:0000774">
    <property type="term" value="F:adenyl-nucleotide exchange factor activity"/>
    <property type="evidence" value="ECO:0007669"/>
    <property type="project" value="TreeGrafter"/>
</dbReference>
<dbReference type="OrthoDB" id="448649at2759"/>
<dbReference type="InterPro" id="IPR050693">
    <property type="entry name" value="Hsp70_NEF-Inhibitors"/>
</dbReference>
<keyword evidence="3" id="KW-1185">Reference proteome</keyword>
<name>A0A1Z5KG83_FISSO</name>
<dbReference type="PANTHER" id="PTHR19316:SF18">
    <property type="entry name" value="HSP70-BINDING PROTEIN 1"/>
    <property type="match status" value="1"/>
</dbReference>
<protein>
    <recommendedName>
        <fullName evidence="4">Nucleotide exchange factor SIL1</fullName>
    </recommendedName>
</protein>
<evidence type="ECO:0008006" key="4">
    <source>
        <dbReference type="Google" id="ProtNLM"/>
    </source>
</evidence>
<dbReference type="EMBL" id="BDSP01000223">
    <property type="protein sequence ID" value="GAX25303.1"/>
    <property type="molecule type" value="Genomic_DNA"/>
</dbReference>
<evidence type="ECO:0000313" key="3">
    <source>
        <dbReference type="Proteomes" id="UP000198406"/>
    </source>
</evidence>
<accession>A0A1Z5KG83</accession>
<comment type="caution">
    <text evidence="2">The sequence shown here is derived from an EMBL/GenBank/DDBJ whole genome shotgun (WGS) entry which is preliminary data.</text>
</comment>
<sequence>MVSSYIPSWAKEIEATAEWTLLGENDTIDAGMHIRIDMTTGEKWVKLISDDESHDTKSSTQEVQVSTEGGMQLVPSQDSTDTTTIPYDFDMMHRTLSKLPEDEQEQLGLPSLPEGTVESLSANERHEFERTMTNIWEKRQAQLKAVMEESVADLPEILKDRIAKIQEYIMDPVAHLESADFDNTVDGQVSHILSVVQDLEYSLSDVDMARDFFTMGGWNLLLSLISEDVHTSPNATSTHHLRDKVNMLQGHAAWALGTSVKNVGEFYPFATAKVHLVLSGEKNRVVSAIQLLLDEYDHATTSELESDESMQSRNFKCQKLIYAMGSLLRANRAAQTQFVGYGGPMKLGVQLVKSFEQDESMRPGKIKESLLVLGNDLVSDVRLHPGKSEQVDDAIIQSLSTSIWCDSIFSALKGDFRLQEKALEAIRTFLPYCRWQANDITNALYHLRSSWEGSGNERDADVQDELLKLVDSTLAML</sequence>
<dbReference type="Gene3D" id="1.25.10.10">
    <property type="entry name" value="Leucine-rich Repeat Variant"/>
    <property type="match status" value="1"/>
</dbReference>
<dbReference type="Proteomes" id="UP000198406">
    <property type="component" value="Unassembled WGS sequence"/>
</dbReference>
<dbReference type="PANTHER" id="PTHR19316">
    <property type="entry name" value="PROTEIN FOLDING REGULATOR"/>
    <property type="match status" value="1"/>
</dbReference>
<gene>
    <name evidence="2" type="ORF">FisN_5Lh389</name>
</gene>
<dbReference type="InParanoid" id="A0A1Z5KG83"/>
<evidence type="ECO:0000256" key="1">
    <source>
        <dbReference type="SAM" id="MobiDB-lite"/>
    </source>
</evidence>
<dbReference type="InterPro" id="IPR011989">
    <property type="entry name" value="ARM-like"/>
</dbReference>
<dbReference type="GO" id="GO:0005783">
    <property type="term" value="C:endoplasmic reticulum"/>
    <property type="evidence" value="ECO:0007669"/>
    <property type="project" value="TreeGrafter"/>
</dbReference>
<evidence type="ECO:0000313" key="2">
    <source>
        <dbReference type="EMBL" id="GAX25303.1"/>
    </source>
</evidence>
<organism evidence="2 3">
    <name type="scientific">Fistulifera solaris</name>
    <name type="common">Oleaginous diatom</name>
    <dbReference type="NCBI Taxonomy" id="1519565"/>
    <lineage>
        <taxon>Eukaryota</taxon>
        <taxon>Sar</taxon>
        <taxon>Stramenopiles</taxon>
        <taxon>Ochrophyta</taxon>
        <taxon>Bacillariophyta</taxon>
        <taxon>Bacillariophyceae</taxon>
        <taxon>Bacillariophycidae</taxon>
        <taxon>Naviculales</taxon>
        <taxon>Naviculaceae</taxon>
        <taxon>Fistulifera</taxon>
    </lineage>
</organism>
<proteinExistence type="predicted"/>
<feature type="region of interest" description="Disordered" evidence="1">
    <location>
        <begin position="51"/>
        <end position="81"/>
    </location>
</feature>
<dbReference type="AlphaFoldDB" id="A0A1Z5KG83"/>
<feature type="compositionally biased region" description="Polar residues" evidence="1">
    <location>
        <begin position="58"/>
        <end position="81"/>
    </location>
</feature>
<reference evidence="2 3" key="1">
    <citation type="journal article" date="2015" name="Plant Cell">
        <title>Oil accumulation by the oleaginous diatom Fistulifera solaris as revealed by the genome and transcriptome.</title>
        <authorList>
            <person name="Tanaka T."/>
            <person name="Maeda Y."/>
            <person name="Veluchamy A."/>
            <person name="Tanaka M."/>
            <person name="Abida H."/>
            <person name="Marechal E."/>
            <person name="Bowler C."/>
            <person name="Muto M."/>
            <person name="Sunaga Y."/>
            <person name="Tanaka M."/>
            <person name="Yoshino T."/>
            <person name="Taniguchi T."/>
            <person name="Fukuda Y."/>
            <person name="Nemoto M."/>
            <person name="Matsumoto M."/>
            <person name="Wong P.S."/>
            <person name="Aburatani S."/>
            <person name="Fujibuchi W."/>
        </authorList>
    </citation>
    <scope>NUCLEOTIDE SEQUENCE [LARGE SCALE GENOMIC DNA]</scope>
    <source>
        <strain evidence="2 3">JPCC DA0580</strain>
    </source>
</reference>